<dbReference type="EMBL" id="JBEPMO010000017">
    <property type="protein sequence ID" value="MET3732702.1"/>
    <property type="molecule type" value="Genomic_DNA"/>
</dbReference>
<accession>A0ABV2LVW9</accession>
<dbReference type="InterPro" id="IPR011990">
    <property type="entry name" value="TPR-like_helical_dom_sf"/>
</dbReference>
<dbReference type="RefSeq" id="WP_354510175.1">
    <property type="nucleotide sequence ID" value="NZ_JBEPMO010000017.1"/>
</dbReference>
<gene>
    <name evidence="1" type="ORF">ABID46_002292</name>
</gene>
<keyword evidence="2" id="KW-1185">Reference proteome</keyword>
<organism evidence="1 2">
    <name type="scientific">Moheibacter stercoris</name>
    <dbReference type="NCBI Taxonomy" id="1628251"/>
    <lineage>
        <taxon>Bacteria</taxon>
        <taxon>Pseudomonadati</taxon>
        <taxon>Bacteroidota</taxon>
        <taxon>Flavobacteriia</taxon>
        <taxon>Flavobacteriales</taxon>
        <taxon>Weeksellaceae</taxon>
        <taxon>Moheibacter</taxon>
    </lineage>
</organism>
<protein>
    <submittedName>
        <fullName evidence="1">Tetratricopeptide (TPR) repeat protein</fullName>
    </submittedName>
</protein>
<reference evidence="1 2" key="1">
    <citation type="submission" date="2024-06" db="EMBL/GenBank/DDBJ databases">
        <title>Genomic Encyclopedia of Type Strains, Phase IV (KMG-IV): sequencing the most valuable type-strain genomes for metagenomic binning, comparative biology and taxonomic classification.</title>
        <authorList>
            <person name="Goeker M."/>
        </authorList>
    </citation>
    <scope>NUCLEOTIDE SEQUENCE [LARGE SCALE GENOMIC DNA]</scope>
    <source>
        <strain evidence="1 2">DSM 29388</strain>
    </source>
</reference>
<dbReference type="SUPFAM" id="SSF48452">
    <property type="entry name" value="TPR-like"/>
    <property type="match status" value="1"/>
</dbReference>
<comment type="caution">
    <text evidence="1">The sequence shown here is derived from an EMBL/GenBank/DDBJ whole genome shotgun (WGS) entry which is preliminary data.</text>
</comment>
<sequence>MYQLIFVIFLLVSSIFIPVQGQSKYETEMEKALTSMNEAKTSDDFEKVAQHFDRIAKVEKENWLPLYYGMFIRAINAFGMEKDPAIKKVDELEGMYSQLETLNPNQSELLTLRALFRTVKVAKDPMTYGMSLSGAIIKDYEDALKLDPNNPRAMYLMAQYNMGGAEFWGKDPKDYCPQIEKAKTLFPAEKPNNFEPNWGEEQVDEILNSTCKK</sequence>
<dbReference type="Proteomes" id="UP001549146">
    <property type="component" value="Unassembled WGS sequence"/>
</dbReference>
<evidence type="ECO:0000313" key="1">
    <source>
        <dbReference type="EMBL" id="MET3732702.1"/>
    </source>
</evidence>
<dbReference type="Gene3D" id="1.25.40.10">
    <property type="entry name" value="Tetratricopeptide repeat domain"/>
    <property type="match status" value="1"/>
</dbReference>
<proteinExistence type="predicted"/>
<name>A0ABV2LVW9_9FLAO</name>
<evidence type="ECO:0000313" key="2">
    <source>
        <dbReference type="Proteomes" id="UP001549146"/>
    </source>
</evidence>